<dbReference type="Gene3D" id="3.40.50.10600">
    <property type="entry name" value="SpoIIaa-like domains"/>
    <property type="match status" value="1"/>
</dbReference>
<organism evidence="1 2">
    <name type="scientific">Plesiocystis pacifica SIR-1</name>
    <dbReference type="NCBI Taxonomy" id="391625"/>
    <lineage>
        <taxon>Bacteria</taxon>
        <taxon>Pseudomonadati</taxon>
        <taxon>Myxococcota</taxon>
        <taxon>Polyangia</taxon>
        <taxon>Nannocystales</taxon>
        <taxon>Nannocystaceae</taxon>
        <taxon>Plesiocystis</taxon>
    </lineage>
</organism>
<evidence type="ECO:0000313" key="1">
    <source>
        <dbReference type="EMBL" id="EDM77995.1"/>
    </source>
</evidence>
<protein>
    <recommendedName>
        <fullName evidence="3">STAS/SEC14 domain-containing protein</fullName>
    </recommendedName>
</protein>
<dbReference type="InterPro" id="IPR036513">
    <property type="entry name" value="STAS_dom_sf"/>
</dbReference>
<dbReference type="EMBL" id="ABCS01000037">
    <property type="protein sequence ID" value="EDM77995.1"/>
    <property type="molecule type" value="Genomic_DNA"/>
</dbReference>
<dbReference type="STRING" id="391625.PPSIR1_19339"/>
<dbReference type="Proteomes" id="UP000005801">
    <property type="component" value="Unassembled WGS sequence"/>
</dbReference>
<keyword evidence="2" id="KW-1185">Reference proteome</keyword>
<proteinExistence type="predicted"/>
<comment type="caution">
    <text evidence="1">The sequence shown here is derived from an EMBL/GenBank/DDBJ whole genome shotgun (WGS) entry which is preliminary data.</text>
</comment>
<accession>A6G833</accession>
<evidence type="ECO:0008006" key="3">
    <source>
        <dbReference type="Google" id="ProtNLM"/>
    </source>
</evidence>
<reference evidence="1 2" key="1">
    <citation type="submission" date="2007-06" db="EMBL/GenBank/DDBJ databases">
        <authorList>
            <person name="Shimkets L."/>
            <person name="Ferriera S."/>
            <person name="Johnson J."/>
            <person name="Kravitz S."/>
            <person name="Beeson K."/>
            <person name="Sutton G."/>
            <person name="Rogers Y.-H."/>
            <person name="Friedman R."/>
            <person name="Frazier M."/>
            <person name="Venter J.C."/>
        </authorList>
    </citation>
    <scope>NUCLEOTIDE SEQUENCE [LARGE SCALE GENOMIC DNA]</scope>
    <source>
        <strain evidence="1 2">SIR-1</strain>
    </source>
</reference>
<evidence type="ECO:0000313" key="2">
    <source>
        <dbReference type="Proteomes" id="UP000005801"/>
    </source>
</evidence>
<dbReference type="SUPFAM" id="SSF52091">
    <property type="entry name" value="SpoIIaa-like"/>
    <property type="match status" value="1"/>
</dbReference>
<dbReference type="InterPro" id="IPR021866">
    <property type="entry name" value="SpoIIAA-like"/>
</dbReference>
<gene>
    <name evidence="1" type="ORF">PPSIR1_19339</name>
</gene>
<dbReference type="Pfam" id="PF11964">
    <property type="entry name" value="SpoIIAA-like"/>
    <property type="match status" value="1"/>
</dbReference>
<dbReference type="AlphaFoldDB" id="A6G833"/>
<dbReference type="InterPro" id="IPR038396">
    <property type="entry name" value="SpoIIAA-like_sf"/>
</dbReference>
<name>A6G833_9BACT</name>
<sequence length="125" mass="14343">MEHRVDLEEGGILHIRVRGTLSPEDVTQIAARMREAFSGGDQRLVLMDQREAEPRFSREARKAIQREAPELVWDRGGLYGLTHFNRMISRVIVGLVGRSKETRFFDTEDEARAWLRAGMAPRDPP</sequence>